<organism evidence="2 3">
    <name type="scientific">Cervus elaphus hippelaphus</name>
    <name type="common">European red deer</name>
    <dbReference type="NCBI Taxonomy" id="46360"/>
    <lineage>
        <taxon>Eukaryota</taxon>
        <taxon>Metazoa</taxon>
        <taxon>Chordata</taxon>
        <taxon>Craniata</taxon>
        <taxon>Vertebrata</taxon>
        <taxon>Euteleostomi</taxon>
        <taxon>Mammalia</taxon>
        <taxon>Eutheria</taxon>
        <taxon>Laurasiatheria</taxon>
        <taxon>Artiodactyla</taxon>
        <taxon>Ruminantia</taxon>
        <taxon>Pecora</taxon>
        <taxon>Cervidae</taxon>
        <taxon>Cervinae</taxon>
        <taxon>Cervus</taxon>
    </lineage>
</organism>
<evidence type="ECO:0000256" key="1">
    <source>
        <dbReference type="SAM" id="MobiDB-lite"/>
    </source>
</evidence>
<reference evidence="2 3" key="1">
    <citation type="journal article" date="2018" name="Mol. Genet. Genomics">
        <title>The red deer Cervus elaphus genome CerEla1.0: sequencing, annotating, genes, and chromosomes.</title>
        <authorList>
            <person name="Bana N.A."/>
            <person name="Nyiri A."/>
            <person name="Nagy J."/>
            <person name="Frank K."/>
            <person name="Nagy T."/>
            <person name="Steger V."/>
            <person name="Schiller M."/>
            <person name="Lakatos P."/>
            <person name="Sugar L."/>
            <person name="Horn P."/>
            <person name="Barta E."/>
            <person name="Orosz L."/>
        </authorList>
    </citation>
    <scope>NUCLEOTIDE SEQUENCE [LARGE SCALE GENOMIC DNA]</scope>
    <source>
        <strain evidence="2">Hungarian</strain>
    </source>
</reference>
<name>A0A212C5T6_CEREH</name>
<gene>
    <name evidence="2" type="ORF">Celaphus_00018745</name>
</gene>
<feature type="region of interest" description="Disordered" evidence="1">
    <location>
        <begin position="1"/>
        <end position="35"/>
    </location>
</feature>
<protein>
    <submittedName>
        <fullName evidence="2">Uncharacterized protein</fullName>
    </submittedName>
</protein>
<feature type="region of interest" description="Disordered" evidence="1">
    <location>
        <begin position="93"/>
        <end position="113"/>
    </location>
</feature>
<dbReference type="OrthoDB" id="196131at2759"/>
<feature type="compositionally biased region" description="Polar residues" evidence="1">
    <location>
        <begin position="1"/>
        <end position="10"/>
    </location>
</feature>
<dbReference type="AlphaFoldDB" id="A0A212C5T6"/>
<accession>A0A212C5T6</accession>
<sequence length="113" mass="12859">MIFPETSKNMFTEWDVPGEQGKSVEPAHQSGGNPSLFSQTVLTLKKRTGVSITLITRNDWKIAGELINILERANQSVPEDLVSMAERYKANKLKKETENKWGKPQGKPRKFYH</sequence>
<evidence type="ECO:0000313" key="3">
    <source>
        <dbReference type="Proteomes" id="UP000242450"/>
    </source>
</evidence>
<comment type="caution">
    <text evidence="2">The sequence shown here is derived from an EMBL/GenBank/DDBJ whole genome shotgun (WGS) entry which is preliminary data.</text>
</comment>
<dbReference type="EMBL" id="MKHE01000028">
    <property type="protein sequence ID" value="OWK01343.1"/>
    <property type="molecule type" value="Genomic_DNA"/>
</dbReference>
<dbReference type="Proteomes" id="UP000242450">
    <property type="component" value="Chromosome 28"/>
</dbReference>
<keyword evidence="3" id="KW-1185">Reference proteome</keyword>
<proteinExistence type="predicted"/>
<evidence type="ECO:0000313" key="2">
    <source>
        <dbReference type="EMBL" id="OWK01343.1"/>
    </source>
</evidence>